<dbReference type="InterPro" id="IPR021400">
    <property type="entry name" value="DUF3039"/>
</dbReference>
<evidence type="ECO:0000256" key="1">
    <source>
        <dbReference type="SAM" id="MobiDB-lite"/>
    </source>
</evidence>
<keyword evidence="3" id="KW-1185">Reference proteome</keyword>
<feature type="region of interest" description="Disordered" evidence="1">
    <location>
        <begin position="1"/>
        <end position="23"/>
    </location>
</feature>
<dbReference type="EMBL" id="RJSE01000007">
    <property type="protein sequence ID" value="RNL63406.1"/>
    <property type="molecule type" value="Genomic_DNA"/>
</dbReference>
<organism evidence="2 3">
    <name type="scientific">Nocardioides marmoriginsengisoli</name>
    <dbReference type="NCBI Taxonomy" id="661483"/>
    <lineage>
        <taxon>Bacteria</taxon>
        <taxon>Bacillati</taxon>
        <taxon>Actinomycetota</taxon>
        <taxon>Actinomycetes</taxon>
        <taxon>Propionibacteriales</taxon>
        <taxon>Nocardioidaceae</taxon>
        <taxon>Nocardioides</taxon>
    </lineage>
</organism>
<gene>
    <name evidence="2" type="ORF">EFK50_15520</name>
</gene>
<proteinExistence type="predicted"/>
<dbReference type="OrthoDB" id="8481541at2"/>
<dbReference type="Pfam" id="PF11238">
    <property type="entry name" value="DUF3039"/>
    <property type="match status" value="1"/>
</dbReference>
<comment type="caution">
    <text evidence="2">The sequence shown here is derived from an EMBL/GenBank/DDBJ whole genome shotgun (WGS) entry which is preliminary data.</text>
</comment>
<accession>A0A3N0CK56</accession>
<evidence type="ECO:0000313" key="3">
    <source>
        <dbReference type="Proteomes" id="UP000267128"/>
    </source>
</evidence>
<evidence type="ECO:0000313" key="2">
    <source>
        <dbReference type="EMBL" id="RNL63406.1"/>
    </source>
</evidence>
<dbReference type="AlphaFoldDB" id="A0A3N0CK56"/>
<protein>
    <submittedName>
        <fullName evidence="2">DUF3039 domain-containing protein</fullName>
    </submittedName>
</protein>
<feature type="compositionally biased region" description="Basic and acidic residues" evidence="1">
    <location>
        <begin position="7"/>
        <end position="23"/>
    </location>
</feature>
<dbReference type="Proteomes" id="UP000267128">
    <property type="component" value="Unassembled WGS sequence"/>
</dbReference>
<sequence>MEDESVAEEHLTNDEGDHERFSHYVPKDKLMEAMVNGTPVIALCGKVWVPSRDPQKFPVCPDCKEIWESMQDGTPEGGSA</sequence>
<name>A0A3N0CK56_9ACTN</name>
<reference evidence="2 3" key="1">
    <citation type="submission" date="2018-11" db="EMBL/GenBank/DDBJ databases">
        <authorList>
            <person name="Li F."/>
        </authorList>
    </citation>
    <scope>NUCLEOTIDE SEQUENCE [LARGE SCALE GENOMIC DNA]</scope>
    <source>
        <strain evidence="2 3">Gsoil 097</strain>
    </source>
</reference>